<dbReference type="FunFam" id="3.10.20.370:FF:000001">
    <property type="entry name" value="Retrovirus-related Pol polyprotein from transposon 17.6-like protein"/>
    <property type="match status" value="1"/>
</dbReference>
<sequence length="319" mass="37228">MSEITAPLRELLKKHVSWHWTANHQAAFEKIKEIFSTDRVLRYYDFTTPVVLQKGASSKGLGAVLLQDGFPVAYASRTMTTKQERYTQIEKELLAVVFACEMFHQYIYGKTVEVHSDHKPLENILKKPLGAAPARLQRMLLRLQKYDINLIYKPGKLLKVADTLSRAQLAETAEEISEQDMKSQVYLLYANLPCSSEILEKVREETARDPMSQKIIRMIRVGWPQSTKALPEDLKDYWNHKLKLTETQLIILNDQRILIPLVLRRKILDKLHEVYQGIEKTKQRARQSVFWPRINKDIEDLVSKCSHCQEQEMLIQRNR</sequence>
<dbReference type="Gene3D" id="1.10.340.70">
    <property type="match status" value="1"/>
</dbReference>
<dbReference type="AlphaFoldDB" id="A0A6S7J8N4"/>
<dbReference type="InterPro" id="IPR041588">
    <property type="entry name" value="Integrase_H2C2"/>
</dbReference>
<proteinExistence type="predicted"/>
<accession>A0A6S7J8N4</accession>
<dbReference type="Pfam" id="PF17919">
    <property type="entry name" value="RT_RNaseH_2"/>
    <property type="match status" value="1"/>
</dbReference>
<dbReference type="Gene3D" id="3.30.70.270">
    <property type="match status" value="1"/>
</dbReference>
<protein>
    <submittedName>
        <fullName evidence="1">Uncharacterized protein</fullName>
    </submittedName>
</protein>
<comment type="caution">
    <text evidence="1">The sequence shown here is derived from an EMBL/GenBank/DDBJ whole genome shotgun (WGS) entry which is preliminary data.</text>
</comment>
<gene>
    <name evidence="1" type="ORF">PACLA_8A080063</name>
</gene>
<dbReference type="Proteomes" id="UP001152795">
    <property type="component" value="Unassembled WGS sequence"/>
</dbReference>
<dbReference type="InterPro" id="IPR041577">
    <property type="entry name" value="RT_RNaseH_2"/>
</dbReference>
<dbReference type="SUPFAM" id="SSF56672">
    <property type="entry name" value="DNA/RNA polymerases"/>
    <property type="match status" value="1"/>
</dbReference>
<evidence type="ECO:0000313" key="1">
    <source>
        <dbReference type="EMBL" id="CAB4028475.1"/>
    </source>
</evidence>
<dbReference type="PANTHER" id="PTHR37984">
    <property type="entry name" value="PROTEIN CBG26694"/>
    <property type="match status" value="1"/>
</dbReference>
<dbReference type="Pfam" id="PF17921">
    <property type="entry name" value="Integrase_H2C2"/>
    <property type="match status" value="1"/>
</dbReference>
<keyword evidence="2" id="KW-1185">Reference proteome</keyword>
<name>A0A6S7J8N4_PARCT</name>
<dbReference type="OrthoDB" id="10061340at2759"/>
<evidence type="ECO:0000313" key="2">
    <source>
        <dbReference type="Proteomes" id="UP001152795"/>
    </source>
</evidence>
<dbReference type="PANTHER" id="PTHR37984:SF7">
    <property type="entry name" value="INTEGRASE CATALYTIC DOMAIN-CONTAINING PROTEIN"/>
    <property type="match status" value="1"/>
</dbReference>
<dbReference type="EMBL" id="CACRXK020015505">
    <property type="protein sequence ID" value="CAB4028475.1"/>
    <property type="molecule type" value="Genomic_DNA"/>
</dbReference>
<dbReference type="InterPro" id="IPR043128">
    <property type="entry name" value="Rev_trsase/Diguanyl_cyclase"/>
</dbReference>
<reference evidence="1" key="1">
    <citation type="submission" date="2020-04" db="EMBL/GenBank/DDBJ databases">
        <authorList>
            <person name="Alioto T."/>
            <person name="Alioto T."/>
            <person name="Gomez Garrido J."/>
        </authorList>
    </citation>
    <scope>NUCLEOTIDE SEQUENCE</scope>
    <source>
        <strain evidence="1">A484AB</strain>
    </source>
</reference>
<dbReference type="InterPro" id="IPR043502">
    <property type="entry name" value="DNA/RNA_pol_sf"/>
</dbReference>
<dbReference type="CDD" id="cd09274">
    <property type="entry name" value="RNase_HI_RT_Ty3"/>
    <property type="match status" value="1"/>
</dbReference>
<dbReference type="FunFam" id="1.10.340.70:FF:000003">
    <property type="entry name" value="Protein CBG25708"/>
    <property type="match status" value="1"/>
</dbReference>
<dbReference type="InterPro" id="IPR050951">
    <property type="entry name" value="Retrovirus_Pol_polyprotein"/>
</dbReference>
<organism evidence="1 2">
    <name type="scientific">Paramuricea clavata</name>
    <name type="common">Red gorgonian</name>
    <name type="synonym">Violescent sea-whip</name>
    <dbReference type="NCBI Taxonomy" id="317549"/>
    <lineage>
        <taxon>Eukaryota</taxon>
        <taxon>Metazoa</taxon>
        <taxon>Cnidaria</taxon>
        <taxon>Anthozoa</taxon>
        <taxon>Octocorallia</taxon>
        <taxon>Malacalcyonacea</taxon>
        <taxon>Plexauridae</taxon>
        <taxon>Paramuricea</taxon>
    </lineage>
</organism>